<protein>
    <submittedName>
        <fullName evidence="7">Prepilin-type N-terminal cleavage/methylation domain-containing protein</fullName>
    </submittedName>
</protein>
<evidence type="ECO:0000256" key="6">
    <source>
        <dbReference type="SAM" id="Phobius"/>
    </source>
</evidence>
<dbReference type="InterPro" id="IPR012902">
    <property type="entry name" value="N_methyl_site"/>
</dbReference>
<evidence type="ECO:0000256" key="3">
    <source>
        <dbReference type="ARBA" id="ARBA00022692"/>
    </source>
</evidence>
<dbReference type="Gene3D" id="3.30.700.10">
    <property type="entry name" value="Glycoprotein, Type 4 Pilin"/>
    <property type="match status" value="1"/>
</dbReference>
<evidence type="ECO:0000256" key="2">
    <source>
        <dbReference type="ARBA" id="ARBA00022481"/>
    </source>
</evidence>
<evidence type="ECO:0000256" key="1">
    <source>
        <dbReference type="ARBA" id="ARBA00004167"/>
    </source>
</evidence>
<keyword evidence="2" id="KW-0488">Methylation</keyword>
<dbReference type="PANTHER" id="PTHR30093:SF44">
    <property type="entry name" value="TYPE II SECRETION SYSTEM CORE PROTEIN G"/>
    <property type="match status" value="1"/>
</dbReference>
<dbReference type="EMBL" id="RAXV01000011">
    <property type="protein sequence ID" value="RKG32088.1"/>
    <property type="molecule type" value="Genomic_DNA"/>
</dbReference>
<keyword evidence="4 6" id="KW-1133">Transmembrane helix</keyword>
<sequence>MNNNNGFTLLELIITVVIVAILASIAIPSYQNYITRSKIKEAQSNLIALSLSAENYYQRTLNYPTATINSSSALSSDTVFKTWAPSSNAFEYKYASTDGATYTLTATGNDPKVSGCTLTLTNAGVKTVASCGSVTEWMK</sequence>
<dbReference type="OrthoDB" id="6695105at2"/>
<keyword evidence="8" id="KW-1185">Reference proteome</keyword>
<dbReference type="Pfam" id="PF07963">
    <property type="entry name" value="N_methyl"/>
    <property type="match status" value="1"/>
</dbReference>
<comment type="subcellular location">
    <subcellularLocation>
        <location evidence="1">Membrane</location>
        <topology evidence="1">Single-pass membrane protein</topology>
    </subcellularLocation>
</comment>
<gene>
    <name evidence="7" type="ORF">D7V32_06715</name>
</gene>
<dbReference type="NCBIfam" id="TIGR02532">
    <property type="entry name" value="IV_pilin_GFxxxE"/>
    <property type="match status" value="1"/>
</dbReference>
<name>A0A3A8ED98_9GAMM</name>
<organism evidence="7 8">
    <name type="scientific">Acinetobacter tianfuensis</name>
    <dbReference type="NCBI Taxonomy" id="2419603"/>
    <lineage>
        <taxon>Bacteria</taxon>
        <taxon>Pseudomonadati</taxon>
        <taxon>Pseudomonadota</taxon>
        <taxon>Gammaproteobacteria</taxon>
        <taxon>Moraxellales</taxon>
        <taxon>Moraxellaceae</taxon>
        <taxon>Acinetobacter</taxon>
    </lineage>
</organism>
<dbReference type="GO" id="GO:0043683">
    <property type="term" value="P:type IV pilus assembly"/>
    <property type="evidence" value="ECO:0007669"/>
    <property type="project" value="InterPro"/>
</dbReference>
<keyword evidence="5 6" id="KW-0472">Membrane</keyword>
<dbReference type="InterPro" id="IPR031982">
    <property type="entry name" value="PilE-like"/>
</dbReference>
<feature type="transmembrane region" description="Helical" evidence="6">
    <location>
        <begin position="12"/>
        <end position="30"/>
    </location>
</feature>
<evidence type="ECO:0000313" key="7">
    <source>
        <dbReference type="EMBL" id="RKG32088.1"/>
    </source>
</evidence>
<accession>A0A3A8ED98</accession>
<evidence type="ECO:0000256" key="4">
    <source>
        <dbReference type="ARBA" id="ARBA00022989"/>
    </source>
</evidence>
<dbReference type="GO" id="GO:0016020">
    <property type="term" value="C:membrane"/>
    <property type="evidence" value="ECO:0007669"/>
    <property type="project" value="UniProtKB-SubCell"/>
</dbReference>
<dbReference type="Proteomes" id="UP000282388">
    <property type="component" value="Unassembled WGS sequence"/>
</dbReference>
<dbReference type="PRINTS" id="PR00813">
    <property type="entry name" value="BCTERIALGSPG"/>
</dbReference>
<dbReference type="PANTHER" id="PTHR30093">
    <property type="entry name" value="GENERAL SECRETION PATHWAY PROTEIN G"/>
    <property type="match status" value="1"/>
</dbReference>
<evidence type="ECO:0000256" key="5">
    <source>
        <dbReference type="ARBA" id="ARBA00023136"/>
    </source>
</evidence>
<dbReference type="AlphaFoldDB" id="A0A3A8ED98"/>
<dbReference type="InterPro" id="IPR045584">
    <property type="entry name" value="Pilin-like"/>
</dbReference>
<dbReference type="GO" id="GO:0015628">
    <property type="term" value="P:protein secretion by the type II secretion system"/>
    <property type="evidence" value="ECO:0007669"/>
    <property type="project" value="InterPro"/>
</dbReference>
<proteinExistence type="predicted"/>
<dbReference type="GO" id="GO:0015627">
    <property type="term" value="C:type II protein secretion system complex"/>
    <property type="evidence" value="ECO:0007669"/>
    <property type="project" value="InterPro"/>
</dbReference>
<dbReference type="Pfam" id="PF16732">
    <property type="entry name" value="ComP_DUS"/>
    <property type="match status" value="1"/>
</dbReference>
<dbReference type="RefSeq" id="WP_120402118.1">
    <property type="nucleotide sequence ID" value="NZ_RAXV01000011.1"/>
</dbReference>
<dbReference type="SUPFAM" id="SSF54523">
    <property type="entry name" value="Pili subunits"/>
    <property type="match status" value="1"/>
</dbReference>
<dbReference type="InterPro" id="IPR000983">
    <property type="entry name" value="Bac_GSPG_pilin"/>
</dbReference>
<evidence type="ECO:0000313" key="8">
    <source>
        <dbReference type="Proteomes" id="UP000282388"/>
    </source>
</evidence>
<comment type="caution">
    <text evidence="7">The sequence shown here is derived from an EMBL/GenBank/DDBJ whole genome shotgun (WGS) entry which is preliminary data.</text>
</comment>
<keyword evidence="3 6" id="KW-0812">Transmembrane</keyword>
<reference evidence="7 8" key="1">
    <citation type="submission" date="2018-09" db="EMBL/GenBank/DDBJ databases">
        <title>The draft genome of Acinetobacter spp. strains.</title>
        <authorList>
            <person name="Qin J."/>
            <person name="Feng Y."/>
            <person name="Zong Z."/>
        </authorList>
    </citation>
    <scope>NUCLEOTIDE SEQUENCE [LARGE SCALE GENOMIC DNA]</scope>
    <source>
        <strain evidence="7 8">WCHAc060012</strain>
    </source>
</reference>